<protein>
    <recommendedName>
        <fullName evidence="3">Craniofacial development protein 2-like</fullName>
    </recommendedName>
</protein>
<organism evidence="1 2">
    <name type="scientific">Brassicogethes aeneus</name>
    <name type="common">Rape pollen beetle</name>
    <name type="synonym">Meligethes aeneus</name>
    <dbReference type="NCBI Taxonomy" id="1431903"/>
    <lineage>
        <taxon>Eukaryota</taxon>
        <taxon>Metazoa</taxon>
        <taxon>Ecdysozoa</taxon>
        <taxon>Arthropoda</taxon>
        <taxon>Hexapoda</taxon>
        <taxon>Insecta</taxon>
        <taxon>Pterygota</taxon>
        <taxon>Neoptera</taxon>
        <taxon>Endopterygota</taxon>
        <taxon>Coleoptera</taxon>
        <taxon>Polyphaga</taxon>
        <taxon>Cucujiformia</taxon>
        <taxon>Nitidulidae</taxon>
        <taxon>Meligethinae</taxon>
        <taxon>Brassicogethes</taxon>
    </lineage>
</organism>
<dbReference type="OrthoDB" id="8193560at2759"/>
<dbReference type="AlphaFoldDB" id="A0A9P0FFZ6"/>
<accession>A0A9P0FFZ6</accession>
<dbReference type="PANTHER" id="PTHR23227">
    <property type="entry name" value="BUCENTAUR RELATED"/>
    <property type="match status" value="1"/>
</dbReference>
<evidence type="ECO:0008006" key="3">
    <source>
        <dbReference type="Google" id="ProtNLM"/>
    </source>
</evidence>
<dbReference type="Proteomes" id="UP001154078">
    <property type="component" value="Chromosome 3"/>
</dbReference>
<proteinExistence type="predicted"/>
<evidence type="ECO:0000313" key="1">
    <source>
        <dbReference type="EMBL" id="CAH0552542.1"/>
    </source>
</evidence>
<dbReference type="InterPro" id="IPR027124">
    <property type="entry name" value="Swc5/CFDP1/2"/>
</dbReference>
<dbReference type="Gene3D" id="3.60.10.10">
    <property type="entry name" value="Endonuclease/exonuclease/phosphatase"/>
    <property type="match status" value="1"/>
</dbReference>
<name>A0A9P0FFZ6_BRAAE</name>
<keyword evidence="2" id="KW-1185">Reference proteome</keyword>
<dbReference type="EMBL" id="OV121134">
    <property type="protein sequence ID" value="CAH0552542.1"/>
    <property type="molecule type" value="Genomic_DNA"/>
</dbReference>
<dbReference type="PANTHER" id="PTHR23227:SF67">
    <property type="entry name" value="CRANIOFACIAL DEVELOPMENT PROTEIN 2-LIKE"/>
    <property type="match status" value="1"/>
</dbReference>
<reference evidence="1" key="1">
    <citation type="submission" date="2021-12" db="EMBL/GenBank/DDBJ databases">
        <authorList>
            <person name="King R."/>
        </authorList>
    </citation>
    <scope>NUCLEOTIDE SEQUENCE</scope>
</reference>
<evidence type="ECO:0000313" key="2">
    <source>
        <dbReference type="Proteomes" id="UP001154078"/>
    </source>
</evidence>
<gene>
    <name evidence="1" type="ORF">MELIAE_LOCUS4741</name>
</gene>
<dbReference type="InterPro" id="IPR036691">
    <property type="entry name" value="Endo/exonu/phosph_ase_sf"/>
</dbReference>
<dbReference type="SUPFAM" id="SSF56219">
    <property type="entry name" value="DNase I-like"/>
    <property type="match status" value="1"/>
</dbReference>
<sequence>MRLKGLNKAITIINIHAPTEEKDEEIKNEFYERLETIMNNITDGDIKIIMGDANAKIGKEDIYRNITGGESKHMKSNDNGERLISLAIEKNMKIMSTHFKRKDIHKGTWMIPGSSKSNQIDHVLIADKYSRQIKNLRTFSRG</sequence>